<dbReference type="AlphaFoldDB" id="A0A212JZN4"/>
<proteinExistence type="predicted"/>
<evidence type="ECO:0000256" key="1">
    <source>
        <dbReference type="SAM" id="SignalP"/>
    </source>
</evidence>
<dbReference type="PROSITE" id="PS51257">
    <property type="entry name" value="PROKAR_LIPOPROTEIN"/>
    <property type="match status" value="1"/>
</dbReference>
<sequence length="196" mass="22004">MKRIRVAFLISIIIATLVSCNTTNNSLAGFLKDTNHMRQQGVSSPWEESEKLLLQGFIDSNTAVDSVFSDTQLQELCSPGPEQGVDSSQLVEDVDVLFQLLKETYGAYFYFGGGQTFDTAKQQILDEVHLLQDSEITPRAIESLLATHLSSIIKDSHFVIGSIRISTYPRVVNSIPTKYPIYILIRPWPHTRNIWG</sequence>
<protein>
    <submittedName>
        <fullName evidence="2">Uncharacterized protein</fullName>
    </submittedName>
</protein>
<dbReference type="EMBL" id="FLUN01000001">
    <property type="protein sequence ID" value="SBW04822.1"/>
    <property type="molecule type" value="Genomic_DNA"/>
</dbReference>
<accession>A0A212JZN4</accession>
<keyword evidence="1" id="KW-0732">Signal</keyword>
<name>A0A212JZN4_9FIRM</name>
<evidence type="ECO:0000313" key="2">
    <source>
        <dbReference type="EMBL" id="SBW04822.1"/>
    </source>
</evidence>
<feature type="signal peptide" evidence="1">
    <location>
        <begin position="1"/>
        <end position="28"/>
    </location>
</feature>
<organism evidence="2">
    <name type="scientific">uncultured Eubacteriales bacterium</name>
    <dbReference type="NCBI Taxonomy" id="172733"/>
    <lineage>
        <taxon>Bacteria</taxon>
        <taxon>Bacillati</taxon>
        <taxon>Bacillota</taxon>
        <taxon>Clostridia</taxon>
        <taxon>Eubacteriales</taxon>
        <taxon>environmental samples</taxon>
    </lineage>
</organism>
<reference evidence="2" key="1">
    <citation type="submission" date="2016-04" db="EMBL/GenBank/DDBJ databases">
        <authorList>
            <person name="Evans L.H."/>
            <person name="Alamgir A."/>
            <person name="Owens N."/>
            <person name="Weber N.D."/>
            <person name="Virtaneva K."/>
            <person name="Barbian K."/>
            <person name="Babar A."/>
            <person name="Rosenke K."/>
        </authorList>
    </citation>
    <scope>NUCLEOTIDE SEQUENCE</scope>
    <source>
        <strain evidence="2">86</strain>
    </source>
</reference>
<gene>
    <name evidence="2" type="ORF">KL86CLO1_11954</name>
</gene>
<feature type="chain" id="PRO_5013392818" evidence="1">
    <location>
        <begin position="29"/>
        <end position="196"/>
    </location>
</feature>